<protein>
    <submittedName>
        <fullName evidence="1">Uncharacterized protein</fullName>
    </submittedName>
</protein>
<dbReference type="AlphaFoldDB" id="B3Q1A6"/>
<sequence length="96" mass="10619">MTNGYYPYVDINDKKLENLDVNSGDIFEISVPLIHGAGTVIVHVTDGAAKLRFRYAIPNDGDYDGNIYVPKTEAVSKSDFDKLTDEVNALKERIGP</sequence>
<proteinExistence type="predicted"/>
<accession>B3Q1A6</accession>
<evidence type="ECO:0000313" key="2">
    <source>
        <dbReference type="Proteomes" id="UP000008817"/>
    </source>
</evidence>
<organism evidence="1 2">
    <name type="scientific">Rhizobium etli (strain CIAT 652)</name>
    <dbReference type="NCBI Taxonomy" id="491916"/>
    <lineage>
        <taxon>Bacteria</taxon>
        <taxon>Pseudomonadati</taxon>
        <taxon>Pseudomonadota</taxon>
        <taxon>Alphaproteobacteria</taxon>
        <taxon>Hyphomicrobiales</taxon>
        <taxon>Rhizobiaceae</taxon>
        <taxon>Rhizobium/Agrobacterium group</taxon>
        <taxon>Rhizobium</taxon>
    </lineage>
</organism>
<dbReference type="KEGG" id="rec:RHECIAT_PA0000116"/>
<keyword evidence="1" id="KW-0614">Plasmid</keyword>
<reference evidence="1 2" key="1">
    <citation type="submission" date="2008-04" db="EMBL/GenBank/DDBJ databases">
        <title>Genome diversity and DNA divergence of Rhizobium etli.</title>
        <authorList>
            <person name="Gonzalez V."/>
            <person name="Acosta J.L."/>
            <person name="Santamaria R.I."/>
            <person name="Bustos P."/>
            <person name="Hernandez-Gonzalez I.L."/>
            <person name="Fernandez J.L."/>
            <person name="Diaz R."/>
            <person name="Flores M."/>
            <person name="Mora J."/>
            <person name="Palacios R."/>
            <person name="Davila G."/>
        </authorList>
    </citation>
    <scope>NUCLEOTIDE SEQUENCE [LARGE SCALE GENOMIC DNA]</scope>
    <source>
        <strain evidence="1 2">CIAT 652</strain>
        <plasmid evidence="2">Plasmid pA</plasmid>
    </source>
</reference>
<dbReference type="EMBL" id="CP001075">
    <property type="protein sequence ID" value="ACE93462.1"/>
    <property type="molecule type" value="Genomic_DNA"/>
</dbReference>
<name>B3Q1A6_RHIE6</name>
<dbReference type="HOGENOM" id="CLU_2357712_0_0_5"/>
<geneLocation type="plasmid" evidence="1 2">
    <name>pA</name>
</geneLocation>
<gene>
    <name evidence="1" type="ordered locus">RHECIAT_PA0000116</name>
</gene>
<dbReference type="Proteomes" id="UP000008817">
    <property type="component" value="Plasmid pA"/>
</dbReference>
<evidence type="ECO:0000313" key="1">
    <source>
        <dbReference type="EMBL" id="ACE93462.1"/>
    </source>
</evidence>